<accession>A0A450ZNE9</accession>
<dbReference type="EMBL" id="CAADFX010000030">
    <property type="protein sequence ID" value="VFK55302.1"/>
    <property type="molecule type" value="Genomic_DNA"/>
</dbReference>
<dbReference type="EMBL" id="CAADFV010000042">
    <property type="protein sequence ID" value="VFK56677.1"/>
    <property type="molecule type" value="Genomic_DNA"/>
</dbReference>
<name>A0A450ZNE9_9GAMM</name>
<dbReference type="PANTHER" id="PTHR42924:SF3">
    <property type="entry name" value="POLYMERASE_HISTIDINOL PHOSPHATASE N-TERMINAL DOMAIN-CONTAINING PROTEIN"/>
    <property type="match status" value="1"/>
</dbReference>
<dbReference type="EMBL" id="CAADFY010000042">
    <property type="protein sequence ID" value="VFK54411.1"/>
    <property type="molecule type" value="Genomic_DNA"/>
</dbReference>
<dbReference type="NCBIfam" id="NF045780">
    <property type="entry name" value="TrlF_fam_ATP"/>
    <property type="match status" value="1"/>
</dbReference>
<dbReference type="InterPro" id="IPR016195">
    <property type="entry name" value="Pol/histidinol_Pase-like"/>
</dbReference>
<organism evidence="3">
    <name type="scientific">Candidatus Kentrum sp. TUN</name>
    <dbReference type="NCBI Taxonomy" id="2126343"/>
    <lineage>
        <taxon>Bacteria</taxon>
        <taxon>Pseudomonadati</taxon>
        <taxon>Pseudomonadota</taxon>
        <taxon>Gammaproteobacteria</taxon>
        <taxon>Candidatus Kentrum</taxon>
    </lineage>
</organism>
<dbReference type="GO" id="GO:0004534">
    <property type="term" value="F:5'-3' RNA exonuclease activity"/>
    <property type="evidence" value="ECO:0007669"/>
    <property type="project" value="TreeGrafter"/>
</dbReference>
<keyword evidence="1" id="KW-0175">Coiled coil</keyword>
<protein>
    <submittedName>
        <fullName evidence="3">Histidinol phosphatase</fullName>
    </submittedName>
</protein>
<dbReference type="Gene3D" id="3.40.50.300">
    <property type="entry name" value="P-loop containing nucleotide triphosphate hydrolases"/>
    <property type="match status" value="2"/>
</dbReference>
<sequence>MWKTNNIGSKWWKFDFHTHTPKSHDYGHGEESLKDINPEEWLKNTMHSGLDCVAVTDHNSSEWIDTLKAKNRELQAREPRPDWYRDLAIFPGVEITVADSKSRVHLLGIFDPDCDSQTVTGVLGACGITAGFGDDKQTSTTTGFVETVRKIQDAGGVAIPAHMDGAKGLLEGVTGLTPELGKSLSAVFTAEFCNLHQFDDANPELKKALKHLAKLGGSDAHRPDEIGKYSSWIKMSHPSIEGLRLALLEHEFCVKNQSEDPNRLPDIFLSQLTIRSMRHCGRIKDKPFTTQLHPHFNAIIGGRGSGKSTLLESIRIVSRRDQGLESEAPRVKEELDRFMGNYRDKGVMLDGTEILLDIHRHEKDYRLRWRFGGQDAILEEKTDSGWQETEPGDLKARFPLSIFSQKQINELATNPRGLLEVIDRSPEVNHPEWQSRWDGVKSQFLQLRERERELSRQRSEEPQIRAKLRDVENDLKQYEEKGHGEILKQYQKRSQQKNGLPTAEHFMDLSQRIRALAATAELPNFPAHLFHEQDETAAEIRAIEEQTAQELKTIGESLGKLAEKVDALRNQRRDKLASSEWWRVVQTSETAYQKLIKEYREKESRLSISLYGEWVAQRNQLQQQLNNLDAVRKEIEITERQTRQVWQQLFDLRTELFKRRQNFLDTVIGSSAFVRMKLVPLGNTSTVEDEYRELLNLSEGTFKNAIYNQENQEGILWDFIDWEASRTAESGLPELISEIKSDTLAIAEGSTSSKQGTLDNRLKKLKATQPAAFDRLDAWWPEDMLRVKYSKDPASGQFDDLEKGSAGQKAAAILAFLLSHGNEPLIIDQPEDDLDNALIYDLIVKQIHENKNRRQLIIVTHNPNIVVNGDAELVHALKFQNDQIQINHQGGLEESNIRDAICIIMEGGRQAFEKRYKRITLEVVYSGKRNH</sequence>
<dbReference type="SUPFAM" id="SSF89550">
    <property type="entry name" value="PHP domain-like"/>
    <property type="match status" value="1"/>
</dbReference>
<dbReference type="Gene3D" id="3.20.20.140">
    <property type="entry name" value="Metal-dependent hydrolases"/>
    <property type="match status" value="1"/>
</dbReference>
<dbReference type="InterPro" id="IPR052018">
    <property type="entry name" value="PHP_domain"/>
</dbReference>
<dbReference type="SUPFAM" id="SSF52540">
    <property type="entry name" value="P-loop containing nucleoside triphosphate hydrolases"/>
    <property type="match status" value="1"/>
</dbReference>
<dbReference type="PANTHER" id="PTHR42924">
    <property type="entry name" value="EXONUCLEASE"/>
    <property type="match status" value="1"/>
</dbReference>
<gene>
    <name evidence="3" type="ORF">BECKTUN1418D_GA0071000_103024</name>
    <name evidence="4" type="ORF">BECKTUN1418E_GA0071001_104221</name>
    <name evidence="2" type="ORF">BECKTUN1418F_GA0071002_104221</name>
</gene>
<reference evidence="3" key="1">
    <citation type="submission" date="2019-02" db="EMBL/GenBank/DDBJ databases">
        <authorList>
            <person name="Gruber-Vodicka R. H."/>
            <person name="Seah K. B. B."/>
        </authorList>
    </citation>
    <scope>NUCLEOTIDE SEQUENCE</scope>
    <source>
        <strain evidence="3">BECK_BY1</strain>
        <strain evidence="4">BECK_BY2</strain>
        <strain evidence="2">BECK_BY3</strain>
    </source>
</reference>
<evidence type="ECO:0000313" key="2">
    <source>
        <dbReference type="EMBL" id="VFK54411.1"/>
    </source>
</evidence>
<evidence type="ECO:0000313" key="3">
    <source>
        <dbReference type="EMBL" id="VFK55302.1"/>
    </source>
</evidence>
<dbReference type="InterPro" id="IPR027417">
    <property type="entry name" value="P-loop_NTPase"/>
</dbReference>
<evidence type="ECO:0000313" key="4">
    <source>
        <dbReference type="EMBL" id="VFK56677.1"/>
    </source>
</evidence>
<proteinExistence type="predicted"/>
<dbReference type="InterPro" id="IPR054787">
    <property type="entry name" value="TrlF_ATPase"/>
</dbReference>
<dbReference type="AlphaFoldDB" id="A0A450ZNE9"/>
<dbReference type="GO" id="GO:0035312">
    <property type="term" value="F:5'-3' DNA exonuclease activity"/>
    <property type="evidence" value="ECO:0007669"/>
    <property type="project" value="TreeGrafter"/>
</dbReference>
<evidence type="ECO:0000256" key="1">
    <source>
        <dbReference type="SAM" id="Coils"/>
    </source>
</evidence>
<feature type="coiled-coil region" evidence="1">
    <location>
        <begin position="585"/>
        <end position="641"/>
    </location>
</feature>